<dbReference type="SUPFAM" id="SSF51735">
    <property type="entry name" value="NAD(P)-binding Rossmann-fold domains"/>
    <property type="match status" value="1"/>
</dbReference>
<feature type="transmembrane region" description="Helical" evidence="9">
    <location>
        <begin position="320"/>
        <end position="341"/>
    </location>
</feature>
<feature type="transmembrane region" description="Helical" evidence="9">
    <location>
        <begin position="177"/>
        <end position="200"/>
    </location>
</feature>
<feature type="transmembrane region" description="Helical" evidence="9">
    <location>
        <begin position="146"/>
        <end position="165"/>
    </location>
</feature>
<accession>A0ABW3PG23</accession>
<feature type="domain" description="RCK C-terminal" evidence="11">
    <location>
        <begin position="562"/>
        <end position="627"/>
    </location>
</feature>
<dbReference type="Pfam" id="PF02080">
    <property type="entry name" value="TrkA_C"/>
    <property type="match status" value="1"/>
</dbReference>
<dbReference type="Proteomes" id="UP001597156">
    <property type="component" value="Unassembled WGS sequence"/>
</dbReference>
<dbReference type="InterPro" id="IPR006153">
    <property type="entry name" value="Cation/H_exchanger_TM"/>
</dbReference>
<keyword evidence="7" id="KW-0406">Ion transport</keyword>
<feature type="transmembrane region" description="Helical" evidence="9">
    <location>
        <begin position="112"/>
        <end position="134"/>
    </location>
</feature>
<evidence type="ECO:0000256" key="9">
    <source>
        <dbReference type="SAM" id="Phobius"/>
    </source>
</evidence>
<evidence type="ECO:0000259" key="10">
    <source>
        <dbReference type="Pfam" id="PF00999"/>
    </source>
</evidence>
<gene>
    <name evidence="12" type="ORF">ACFQ22_12925</name>
</gene>
<keyword evidence="4" id="KW-0050">Antiport</keyword>
<comment type="caution">
    <text evidence="12">The sequence shown here is derived from an EMBL/GenBank/DDBJ whole genome shotgun (WGS) entry which is preliminary data.</text>
</comment>
<comment type="subcellular location">
    <subcellularLocation>
        <location evidence="1">Membrane</location>
        <topology evidence="1">Multi-pass membrane protein</topology>
    </subcellularLocation>
</comment>
<evidence type="ECO:0000256" key="7">
    <source>
        <dbReference type="ARBA" id="ARBA00023065"/>
    </source>
</evidence>
<keyword evidence="8 9" id="KW-0472">Membrane</keyword>
<dbReference type="PANTHER" id="PTHR43562:SF1">
    <property type="entry name" value="NA(+)_H(+) ANTIPORTER YJBQ-RELATED"/>
    <property type="match status" value="1"/>
</dbReference>
<evidence type="ECO:0000256" key="4">
    <source>
        <dbReference type="ARBA" id="ARBA00022449"/>
    </source>
</evidence>
<dbReference type="Gene3D" id="3.40.50.720">
    <property type="entry name" value="NAD(P)-binding Rossmann-like Domain"/>
    <property type="match status" value="1"/>
</dbReference>
<dbReference type="EMBL" id="JBHTLH010000043">
    <property type="protein sequence ID" value="MFD1126244.1"/>
    <property type="molecule type" value="Genomic_DNA"/>
</dbReference>
<dbReference type="PANTHER" id="PTHR43562">
    <property type="entry name" value="NAPA-TYPE SODIUM/HYDROGEN ANTIPORTER"/>
    <property type="match status" value="1"/>
</dbReference>
<evidence type="ECO:0000259" key="11">
    <source>
        <dbReference type="Pfam" id="PF02080"/>
    </source>
</evidence>
<keyword evidence="3" id="KW-0813">Transport</keyword>
<reference evidence="13" key="1">
    <citation type="journal article" date="2019" name="Int. J. Syst. Evol. Microbiol.">
        <title>The Global Catalogue of Microorganisms (GCM) 10K type strain sequencing project: providing services to taxonomists for standard genome sequencing and annotation.</title>
        <authorList>
            <consortium name="The Broad Institute Genomics Platform"/>
            <consortium name="The Broad Institute Genome Sequencing Center for Infectious Disease"/>
            <person name="Wu L."/>
            <person name="Ma J."/>
        </authorList>
    </citation>
    <scope>NUCLEOTIDE SEQUENCE [LARGE SCALE GENOMIC DNA]</scope>
    <source>
        <strain evidence="13">CCUG 71848</strain>
    </source>
</reference>
<evidence type="ECO:0000256" key="6">
    <source>
        <dbReference type="ARBA" id="ARBA00022989"/>
    </source>
</evidence>
<evidence type="ECO:0000256" key="2">
    <source>
        <dbReference type="ARBA" id="ARBA00005551"/>
    </source>
</evidence>
<dbReference type="Gene3D" id="3.30.70.1450">
    <property type="entry name" value="Regulator of K+ conductance, C-terminal domain"/>
    <property type="match status" value="1"/>
</dbReference>
<feature type="transmembrane region" description="Helical" evidence="9">
    <location>
        <begin position="347"/>
        <end position="371"/>
    </location>
</feature>
<keyword evidence="5 9" id="KW-0812">Transmembrane</keyword>
<protein>
    <submittedName>
        <fullName evidence="12">Cation:proton antiporter</fullName>
    </submittedName>
</protein>
<evidence type="ECO:0000256" key="3">
    <source>
        <dbReference type="ARBA" id="ARBA00022448"/>
    </source>
</evidence>
<organism evidence="12 13">
    <name type="scientific">Lentilactobacillus raoultii</name>
    <dbReference type="NCBI Taxonomy" id="1987503"/>
    <lineage>
        <taxon>Bacteria</taxon>
        <taxon>Bacillati</taxon>
        <taxon>Bacillota</taxon>
        <taxon>Bacilli</taxon>
        <taxon>Lactobacillales</taxon>
        <taxon>Lactobacillaceae</taxon>
        <taxon>Lentilactobacillus</taxon>
    </lineage>
</organism>
<dbReference type="InterPro" id="IPR036721">
    <property type="entry name" value="RCK_C_sf"/>
</dbReference>
<evidence type="ECO:0000256" key="5">
    <source>
        <dbReference type="ARBA" id="ARBA00022692"/>
    </source>
</evidence>
<evidence type="ECO:0000256" key="8">
    <source>
        <dbReference type="ARBA" id="ARBA00023136"/>
    </source>
</evidence>
<dbReference type="Pfam" id="PF00999">
    <property type="entry name" value="Na_H_Exchanger"/>
    <property type="match status" value="1"/>
</dbReference>
<feature type="transmembrane region" description="Helical" evidence="9">
    <location>
        <begin position="206"/>
        <end position="224"/>
    </location>
</feature>
<keyword evidence="6 9" id="KW-1133">Transmembrane helix</keyword>
<feature type="domain" description="Cation/H+ exchanger transmembrane" evidence="10">
    <location>
        <begin position="23"/>
        <end position="399"/>
    </location>
</feature>
<dbReference type="Gene3D" id="1.20.1530.20">
    <property type="match status" value="1"/>
</dbReference>
<feature type="transmembrane region" description="Helical" evidence="9">
    <location>
        <begin position="245"/>
        <end position="278"/>
    </location>
</feature>
<feature type="transmembrane region" description="Helical" evidence="9">
    <location>
        <begin position="383"/>
        <end position="400"/>
    </location>
</feature>
<sequence>MILKSNWKRVDILNQLSLVIILLAALFIPLAMARFKVTFLPTAVVEILVGVVLGPSLLNLIQTNNTLDLLQNVGVIVLLFLSGMEIDFSLFKKRPTRLSPLEEKDRQNAPKYSVLTIAVLSYLSIIGLAVLMGIGLKAVGLFDDVYLSSILFMTISLGIVIAGLKEKELLSRPFGQTILLIAALGEVVPMVGLTFYASAYSPNSKSLWLILLILVVAALLFWRFKPFFKLFDKINKSTTQLDVRLAFFMIVTLVTVAESVGAEGILGAFLAGIVIKLLEPHEETKVRLDSIGYGFFIPIFFIMSGVNLNLKELAASSQTLLMIPAIFIAYGLSKGLIYFALKLRFKTANAVAGTAMSATTITVVLAVLQVARHLHQITSQQSGAFLLAAILTCVMGPLIFNKLYSAETEDLKKTTVHFIGTNLTTVPVAQQLAKGWYDVTMYTNNQHNYRAFNSEVSIELLDNMETGFMVNQGVFDADIVVLGQVNTKKNYELAKAAKQYGVKRVIVRFEDRNILNEKQEELAHLGVELYNTPDVNISMLRALIEAPSTMRLMTSTEASVYEVALRNRRYADIQVRNLPFIEKITISQIYRDKRFIRPTGGTSLKLNDRIIFTSSKQEAPEVRRELGKLN</sequence>
<dbReference type="SUPFAM" id="SSF116726">
    <property type="entry name" value="TrkA C-terminal domain-like"/>
    <property type="match status" value="1"/>
</dbReference>
<feature type="transmembrane region" description="Helical" evidence="9">
    <location>
        <begin position="290"/>
        <end position="308"/>
    </location>
</feature>
<feature type="transmembrane region" description="Helical" evidence="9">
    <location>
        <begin position="73"/>
        <end position="91"/>
    </location>
</feature>
<name>A0ABW3PG23_9LACO</name>
<proteinExistence type="inferred from homology"/>
<comment type="similarity">
    <text evidence="2">Belongs to the monovalent cation:proton antiporter 2 (CPA2) transporter (TC 2.A.37) family.</text>
</comment>
<evidence type="ECO:0000256" key="1">
    <source>
        <dbReference type="ARBA" id="ARBA00004141"/>
    </source>
</evidence>
<dbReference type="RefSeq" id="WP_121977231.1">
    <property type="nucleotide sequence ID" value="NZ_JBHTLH010000043.1"/>
</dbReference>
<dbReference type="InterPro" id="IPR038770">
    <property type="entry name" value="Na+/solute_symporter_sf"/>
</dbReference>
<evidence type="ECO:0000313" key="12">
    <source>
        <dbReference type="EMBL" id="MFD1126244.1"/>
    </source>
</evidence>
<keyword evidence="13" id="KW-1185">Reference proteome</keyword>
<feature type="transmembrane region" description="Helical" evidence="9">
    <location>
        <begin position="12"/>
        <end position="32"/>
    </location>
</feature>
<dbReference type="InterPro" id="IPR006037">
    <property type="entry name" value="RCK_C"/>
</dbReference>
<dbReference type="InterPro" id="IPR036291">
    <property type="entry name" value="NAD(P)-bd_dom_sf"/>
</dbReference>
<feature type="transmembrane region" description="Helical" evidence="9">
    <location>
        <begin position="39"/>
        <end position="61"/>
    </location>
</feature>
<evidence type="ECO:0000313" key="13">
    <source>
        <dbReference type="Proteomes" id="UP001597156"/>
    </source>
</evidence>